<gene>
    <name evidence="1" type="ORF">Prum_075100</name>
</gene>
<name>A0A6V8LG63_9ACTN</name>
<evidence type="ECO:0000313" key="1">
    <source>
        <dbReference type="EMBL" id="GFJ93868.1"/>
    </source>
</evidence>
<keyword evidence="2" id="KW-1185">Reference proteome</keyword>
<accession>A0A6V8LG63</accession>
<dbReference type="Proteomes" id="UP000482960">
    <property type="component" value="Unassembled WGS sequence"/>
</dbReference>
<dbReference type="AlphaFoldDB" id="A0A6V8LG63"/>
<reference evidence="1 2" key="2">
    <citation type="submission" date="2020-03" db="EMBL/GenBank/DDBJ databases">
        <authorList>
            <person name="Ichikawa N."/>
            <person name="Kimura A."/>
            <person name="Kitahashi Y."/>
            <person name="Uohara A."/>
        </authorList>
    </citation>
    <scope>NUCLEOTIDE SEQUENCE [LARGE SCALE GENOMIC DNA]</scope>
    <source>
        <strain evidence="1 2">NBRC 108638</strain>
    </source>
</reference>
<dbReference type="EMBL" id="BLPG01000001">
    <property type="protein sequence ID" value="GFJ93868.1"/>
    <property type="molecule type" value="Genomic_DNA"/>
</dbReference>
<evidence type="ECO:0000313" key="2">
    <source>
        <dbReference type="Proteomes" id="UP000482960"/>
    </source>
</evidence>
<comment type="caution">
    <text evidence="1">The sequence shown here is derived from an EMBL/GenBank/DDBJ whole genome shotgun (WGS) entry which is preliminary data.</text>
</comment>
<organism evidence="1 2">
    <name type="scientific">Phytohabitans rumicis</name>
    <dbReference type="NCBI Taxonomy" id="1076125"/>
    <lineage>
        <taxon>Bacteria</taxon>
        <taxon>Bacillati</taxon>
        <taxon>Actinomycetota</taxon>
        <taxon>Actinomycetes</taxon>
        <taxon>Micromonosporales</taxon>
        <taxon>Micromonosporaceae</taxon>
    </lineage>
</organism>
<proteinExistence type="predicted"/>
<reference evidence="1 2" key="1">
    <citation type="submission" date="2020-03" db="EMBL/GenBank/DDBJ databases">
        <title>Whole genome shotgun sequence of Phytohabitans rumicis NBRC 108638.</title>
        <authorList>
            <person name="Komaki H."/>
            <person name="Tamura T."/>
        </authorList>
    </citation>
    <scope>NUCLEOTIDE SEQUENCE [LARGE SCALE GENOMIC DNA]</scope>
    <source>
        <strain evidence="1 2">NBRC 108638</strain>
    </source>
</reference>
<sequence length="161" mass="17065">MSKRLYERSSQTISVRDIRPDVLDVIEAHATARMLGSVASTATECVQTRSVSLKRPGLLARLGGATTEPEHQTVAVLTPTTLIVATVGEQRGITVLSTRLADVDGIEQMNPAPVVDSSVHVQARWGSAEASSYIVALGDDQAARAFLAALRSAVTATKQAR</sequence>
<dbReference type="RefSeq" id="WP_173080713.1">
    <property type="nucleotide sequence ID" value="NZ_BAABJB010000001.1"/>
</dbReference>
<protein>
    <submittedName>
        <fullName evidence="1">Uncharacterized protein</fullName>
    </submittedName>
</protein>